<organism evidence="3 4">
    <name type="scientific">Anaeramoeba ignava</name>
    <name type="common">Anaerobic marine amoeba</name>
    <dbReference type="NCBI Taxonomy" id="1746090"/>
    <lineage>
        <taxon>Eukaryota</taxon>
        <taxon>Metamonada</taxon>
        <taxon>Anaeramoebidae</taxon>
        <taxon>Anaeramoeba</taxon>
    </lineage>
</organism>
<evidence type="ECO:0000313" key="3">
    <source>
        <dbReference type="EMBL" id="KAJ5066930.1"/>
    </source>
</evidence>
<proteinExistence type="predicted"/>
<feature type="transmembrane region" description="Helical" evidence="2">
    <location>
        <begin position="91"/>
        <end position="111"/>
    </location>
</feature>
<evidence type="ECO:0000256" key="1">
    <source>
        <dbReference type="SAM" id="MobiDB-lite"/>
    </source>
</evidence>
<keyword evidence="2" id="KW-1133">Transmembrane helix</keyword>
<dbReference type="EMBL" id="JAPDFW010000136">
    <property type="protein sequence ID" value="KAJ5066930.1"/>
    <property type="molecule type" value="Genomic_DNA"/>
</dbReference>
<reference evidence="3" key="1">
    <citation type="submission" date="2022-10" db="EMBL/GenBank/DDBJ databases">
        <title>Novel sulphate-reducing endosymbionts in the free-living metamonad Anaeramoeba.</title>
        <authorList>
            <person name="Jerlstrom-Hultqvist J."/>
            <person name="Cepicka I."/>
            <person name="Gallot-Lavallee L."/>
            <person name="Salas-Leiva D."/>
            <person name="Curtis B.A."/>
            <person name="Zahonova K."/>
            <person name="Pipaliya S."/>
            <person name="Dacks J."/>
            <person name="Roger A.J."/>
        </authorList>
    </citation>
    <scope>NUCLEOTIDE SEQUENCE</scope>
    <source>
        <strain evidence="3">BMAN</strain>
    </source>
</reference>
<dbReference type="Proteomes" id="UP001149090">
    <property type="component" value="Unassembled WGS sequence"/>
</dbReference>
<evidence type="ECO:0008006" key="5">
    <source>
        <dbReference type="Google" id="ProtNLM"/>
    </source>
</evidence>
<feature type="region of interest" description="Disordered" evidence="1">
    <location>
        <begin position="277"/>
        <end position="325"/>
    </location>
</feature>
<protein>
    <recommendedName>
        <fullName evidence="5">Transmembrane protein</fullName>
    </recommendedName>
</protein>
<accession>A0A9Q0L7P6</accession>
<evidence type="ECO:0000313" key="4">
    <source>
        <dbReference type="Proteomes" id="UP001149090"/>
    </source>
</evidence>
<gene>
    <name evidence="3" type="ORF">M0811_03274</name>
</gene>
<feature type="transmembrane region" description="Helical" evidence="2">
    <location>
        <begin position="117"/>
        <end position="135"/>
    </location>
</feature>
<keyword evidence="2" id="KW-0472">Membrane</keyword>
<dbReference type="AlphaFoldDB" id="A0A9Q0L7P6"/>
<sequence length="325" mass="37948">MDSAFFIGFALFCVTLIIFLIFLYLSITNLTSIKKIQKRISTAKSLEERLDEIPKNIMSLLQSQIPKDSQNEILLWIGLPSSSSYLHIENVLRHVYSLIAIIPLILEIIFFPKSFSFYIGAVIYMILSGCIFKVWKNITRKKNVIYAISNLRIFITGTKTISHWKISTISSLEIFSKNDNQILKMKLYDDIQRPKFSFLKNAELIAELIQNLRYLEINQPNDLIHKKYPEFIGEIEMDDVDTSDPESKSLLSTMPNQIFIENPKFKFPFNSLNQNNQNNQKHLKLKIPKRKKQKNFEEKEEKSKSNEIKNEFEDELNGKFTDSDN</sequence>
<name>A0A9Q0L7P6_ANAIG</name>
<feature type="transmembrane region" description="Helical" evidence="2">
    <location>
        <begin position="6"/>
        <end position="27"/>
    </location>
</feature>
<evidence type="ECO:0000256" key="2">
    <source>
        <dbReference type="SAM" id="Phobius"/>
    </source>
</evidence>
<feature type="compositionally biased region" description="Basic residues" evidence="1">
    <location>
        <begin position="281"/>
        <end position="293"/>
    </location>
</feature>
<comment type="caution">
    <text evidence="3">The sequence shown here is derived from an EMBL/GenBank/DDBJ whole genome shotgun (WGS) entry which is preliminary data.</text>
</comment>
<feature type="compositionally biased region" description="Basic and acidic residues" evidence="1">
    <location>
        <begin position="294"/>
        <end position="311"/>
    </location>
</feature>
<keyword evidence="4" id="KW-1185">Reference proteome</keyword>
<keyword evidence="2" id="KW-0812">Transmembrane</keyword>